<gene>
    <name evidence="3" type="ORF">Pla108_03630</name>
</gene>
<dbReference type="RefSeq" id="WP_146442120.1">
    <property type="nucleotide sequence ID" value="NZ_SJPR01000001.1"/>
</dbReference>
<feature type="region of interest" description="Disordered" evidence="1">
    <location>
        <begin position="96"/>
        <end position="133"/>
    </location>
</feature>
<name>A0A5C6AJT4_9BACT</name>
<evidence type="ECO:0000256" key="2">
    <source>
        <dbReference type="SAM" id="SignalP"/>
    </source>
</evidence>
<protein>
    <recommendedName>
        <fullName evidence="5">Cytochrome c domain-containing protein</fullName>
    </recommendedName>
</protein>
<reference evidence="3 4" key="1">
    <citation type="submission" date="2019-02" db="EMBL/GenBank/DDBJ databases">
        <title>Deep-cultivation of Planctomycetes and their phenomic and genomic characterization uncovers novel biology.</title>
        <authorList>
            <person name="Wiegand S."/>
            <person name="Jogler M."/>
            <person name="Boedeker C."/>
            <person name="Pinto D."/>
            <person name="Vollmers J."/>
            <person name="Rivas-Marin E."/>
            <person name="Kohn T."/>
            <person name="Peeters S.H."/>
            <person name="Heuer A."/>
            <person name="Rast P."/>
            <person name="Oberbeckmann S."/>
            <person name="Bunk B."/>
            <person name="Jeske O."/>
            <person name="Meyerdierks A."/>
            <person name="Storesund J.E."/>
            <person name="Kallscheuer N."/>
            <person name="Luecker S."/>
            <person name="Lage O.M."/>
            <person name="Pohl T."/>
            <person name="Merkel B.J."/>
            <person name="Hornburger P."/>
            <person name="Mueller R.-W."/>
            <person name="Bruemmer F."/>
            <person name="Labrenz M."/>
            <person name="Spormann A.M."/>
            <person name="Op Den Camp H."/>
            <person name="Overmann J."/>
            <person name="Amann R."/>
            <person name="Jetten M.S.M."/>
            <person name="Mascher T."/>
            <person name="Medema M.H."/>
            <person name="Devos D.P."/>
            <person name="Kaster A.-K."/>
            <person name="Ovreas L."/>
            <person name="Rohde M."/>
            <person name="Galperin M.Y."/>
            <person name="Jogler C."/>
        </authorList>
    </citation>
    <scope>NUCLEOTIDE SEQUENCE [LARGE SCALE GENOMIC DNA]</scope>
    <source>
        <strain evidence="3 4">Pla108</strain>
    </source>
</reference>
<comment type="caution">
    <text evidence="3">The sequence shown here is derived from an EMBL/GenBank/DDBJ whole genome shotgun (WGS) entry which is preliminary data.</text>
</comment>
<keyword evidence="4" id="KW-1185">Reference proteome</keyword>
<keyword evidence="2" id="KW-0732">Signal</keyword>
<accession>A0A5C6AJT4</accession>
<evidence type="ECO:0000313" key="3">
    <source>
        <dbReference type="EMBL" id="TWT99425.1"/>
    </source>
</evidence>
<proteinExistence type="predicted"/>
<organism evidence="3 4">
    <name type="scientific">Botrimarina colliarenosi</name>
    <dbReference type="NCBI Taxonomy" id="2528001"/>
    <lineage>
        <taxon>Bacteria</taxon>
        <taxon>Pseudomonadati</taxon>
        <taxon>Planctomycetota</taxon>
        <taxon>Planctomycetia</taxon>
        <taxon>Pirellulales</taxon>
        <taxon>Lacipirellulaceae</taxon>
        <taxon>Botrimarina</taxon>
    </lineage>
</organism>
<sequence precursor="true">MNQVVVRFLYAVLVASAAAPVMAHPEYQKGFLDQYTKGPGVDKDFRKLARSAKCYVCHQGKEDRTNYNRYGEALTAHLSEKDKKDKAKLAQALETVAAQPSDGEGSATFGELIVRGELPGGPLEECKKEPTGG</sequence>
<dbReference type="OrthoDB" id="286143at2"/>
<evidence type="ECO:0008006" key="5">
    <source>
        <dbReference type="Google" id="ProtNLM"/>
    </source>
</evidence>
<evidence type="ECO:0000313" key="4">
    <source>
        <dbReference type="Proteomes" id="UP000317421"/>
    </source>
</evidence>
<feature type="compositionally biased region" description="Basic and acidic residues" evidence="1">
    <location>
        <begin position="124"/>
        <end position="133"/>
    </location>
</feature>
<dbReference type="AlphaFoldDB" id="A0A5C6AJT4"/>
<dbReference type="Proteomes" id="UP000317421">
    <property type="component" value="Unassembled WGS sequence"/>
</dbReference>
<feature type="chain" id="PRO_5022981476" description="Cytochrome c domain-containing protein" evidence="2">
    <location>
        <begin position="24"/>
        <end position="133"/>
    </location>
</feature>
<evidence type="ECO:0000256" key="1">
    <source>
        <dbReference type="SAM" id="MobiDB-lite"/>
    </source>
</evidence>
<feature type="signal peptide" evidence="2">
    <location>
        <begin position="1"/>
        <end position="23"/>
    </location>
</feature>
<dbReference type="EMBL" id="SJPR01000001">
    <property type="protein sequence ID" value="TWT99425.1"/>
    <property type="molecule type" value="Genomic_DNA"/>
</dbReference>